<sequence length="301" mass="36005">MSFDKFYEKSNRANVNLSLDEFTEKIQDANGSFISELHSKYMYRTKDEILKPYQVELIKLQEHLEKNQEKMIILMEGRDASGKGGAIRRITRYMNEKHYRVVALGKPSDVQKTQWYYQRYVEQFPKGGEIVIFDRSWYNRAMVEPVFGFCSQKEYEIFMKSVPRFEEELIDHGIHFLKIYLSVSKDEQARRFEEREENPLKQWKLSEIDMQMQSRWEEFTQKKYDMLKQTNTDKSPWTIIRSDTKFLARLNSIKVILNSVDYEGRDPRLDYEIDKDIVITAKKELEIMDYKKKAGITQGLI</sequence>
<gene>
    <name evidence="7" type="primary">ppk2</name>
    <name evidence="6" type="ORF">AAX29_00680</name>
    <name evidence="7" type="ORF">FE246_00590</name>
</gene>
<dbReference type="GO" id="GO:0008976">
    <property type="term" value="F:polyphosphate kinase activity"/>
    <property type="evidence" value="ECO:0007669"/>
    <property type="project" value="UniProtKB-UniRule"/>
</dbReference>
<dbReference type="InterPro" id="IPR022486">
    <property type="entry name" value="PPK2_PA0141"/>
</dbReference>
<dbReference type="AlphaFoldDB" id="A0A1C0B7P7"/>
<evidence type="ECO:0000313" key="7">
    <source>
        <dbReference type="EMBL" id="TLS73014.1"/>
    </source>
</evidence>
<dbReference type="PATRIC" id="fig|544718.51.peg.666"/>
<evidence type="ECO:0000256" key="1">
    <source>
        <dbReference type="ARBA" id="ARBA00009924"/>
    </source>
</evidence>
<dbReference type="Proteomes" id="UP000308001">
    <property type="component" value="Unassembled WGS sequence"/>
</dbReference>
<dbReference type="STRING" id="544718.AAX25_00396"/>
<proteinExistence type="inferred from homology"/>
<evidence type="ECO:0000313" key="8">
    <source>
        <dbReference type="Proteomes" id="UP000093281"/>
    </source>
</evidence>
<accession>A0A1C0B7P7</accession>
<protein>
    <recommendedName>
        <fullName evidence="4">ADP/GDP-polyphosphate phosphotransferase</fullName>
        <ecNumber evidence="4">2.7.4.-</ecNumber>
    </recommendedName>
    <alternativeName>
        <fullName evidence="4">Polyphosphate kinase PPK2</fullName>
    </alternativeName>
</protein>
<evidence type="ECO:0000256" key="2">
    <source>
        <dbReference type="ARBA" id="ARBA00022679"/>
    </source>
</evidence>
<dbReference type="RefSeq" id="WP_066185614.1">
    <property type="nucleotide sequence ID" value="NZ_LCUJ01000002.1"/>
</dbReference>
<dbReference type="NCBIfam" id="TIGR03707">
    <property type="entry name" value="PPK2_P_aer"/>
    <property type="match status" value="1"/>
</dbReference>
<dbReference type="PANTHER" id="PTHR34383:SF1">
    <property type="entry name" value="ADP-POLYPHOSPHATE PHOSPHOTRANSFERASE"/>
    <property type="match status" value="1"/>
</dbReference>
<name>A0A1C0B7P7_9BACT</name>
<reference evidence="7 9" key="3">
    <citation type="submission" date="2019-05" db="EMBL/GenBank/DDBJ databases">
        <title>Arcobacter cibarius and Arcobacter thereius providing challenges in identification an antibiotic susceptibility and Quinolone resistance.</title>
        <authorList>
            <person name="Busch A."/>
            <person name="Hanel I."/>
            <person name="Hotzel H."/>
            <person name="Tomaso H."/>
        </authorList>
    </citation>
    <scope>NUCLEOTIDE SEQUENCE [LARGE SCALE GENOMIC DNA]</scope>
    <source>
        <strain evidence="7 9">17CS1191_2</strain>
    </source>
</reference>
<comment type="similarity">
    <text evidence="1 4">Belongs to the polyphosphate kinase 2 (PPK2) family. Class I subfamily.</text>
</comment>
<comment type="function">
    <text evidence="4">Uses inorganic polyphosphate (polyP) as a donor to convert GDP to GTP or ADP to ATP.</text>
</comment>
<feature type="domain" description="Polyphosphate kinase-2-related" evidence="5">
    <location>
        <begin position="49"/>
        <end position="264"/>
    </location>
</feature>
<dbReference type="OrthoDB" id="9775224at2"/>
<reference evidence="6" key="1">
    <citation type="submission" date="2015-05" db="EMBL/GenBank/DDBJ databases">
        <authorList>
            <person name="Wang D.B."/>
            <person name="Wang M."/>
        </authorList>
    </citation>
    <scope>NUCLEOTIDE SEQUENCE [LARGE SCALE GENOMIC DNA]</scope>
    <source>
        <strain evidence="6">DU22</strain>
    </source>
</reference>
<evidence type="ECO:0000259" key="5">
    <source>
        <dbReference type="Pfam" id="PF03976"/>
    </source>
</evidence>
<dbReference type="Proteomes" id="UP000093281">
    <property type="component" value="Unassembled WGS sequence"/>
</dbReference>
<keyword evidence="2 4" id="KW-0808">Transferase</keyword>
<dbReference type="GO" id="GO:0006793">
    <property type="term" value="P:phosphorus metabolic process"/>
    <property type="evidence" value="ECO:0007669"/>
    <property type="project" value="InterPro"/>
</dbReference>
<keyword evidence="3 4" id="KW-0418">Kinase</keyword>
<comment type="subunit">
    <text evidence="4">Homotetramer.</text>
</comment>
<organism evidence="6 8">
    <name type="scientific">Aliarcobacter thereius</name>
    <dbReference type="NCBI Taxonomy" id="544718"/>
    <lineage>
        <taxon>Bacteria</taxon>
        <taxon>Pseudomonadati</taxon>
        <taxon>Campylobacterota</taxon>
        <taxon>Epsilonproteobacteria</taxon>
        <taxon>Campylobacterales</taxon>
        <taxon>Arcobacteraceae</taxon>
        <taxon>Aliarcobacter</taxon>
    </lineage>
</organism>
<evidence type="ECO:0000256" key="3">
    <source>
        <dbReference type="ARBA" id="ARBA00022777"/>
    </source>
</evidence>
<dbReference type="SUPFAM" id="SSF52540">
    <property type="entry name" value="P-loop containing nucleoside triphosphate hydrolases"/>
    <property type="match status" value="1"/>
</dbReference>
<dbReference type="InterPro" id="IPR022488">
    <property type="entry name" value="PPK2-related"/>
</dbReference>
<dbReference type="PANTHER" id="PTHR34383">
    <property type="entry name" value="POLYPHOSPHATE:AMP PHOSPHOTRANSFERASE-RELATED"/>
    <property type="match status" value="1"/>
</dbReference>
<evidence type="ECO:0000313" key="6">
    <source>
        <dbReference type="EMBL" id="OCL99635.1"/>
    </source>
</evidence>
<reference evidence="8" key="2">
    <citation type="submission" date="2015-05" db="EMBL/GenBank/DDBJ databases">
        <authorList>
            <person name="Rovetto F."/>
            <person name="Cocolin L."/>
            <person name="Illeghems K."/>
            <person name="Van Nieuwerburgh F."/>
            <person name="Houf K."/>
        </authorList>
    </citation>
    <scope>NUCLEOTIDE SEQUENCE [LARGE SCALE GENOMIC DNA]</scope>
    <source>
        <strain evidence="8">DU22</strain>
    </source>
</reference>
<comment type="caution">
    <text evidence="6">The sequence shown here is derived from an EMBL/GenBank/DDBJ whole genome shotgun (WGS) entry which is preliminary data.</text>
</comment>
<dbReference type="Pfam" id="PF03976">
    <property type="entry name" value="PPK2"/>
    <property type="match status" value="1"/>
</dbReference>
<dbReference type="InterPro" id="IPR027417">
    <property type="entry name" value="P-loop_NTPase"/>
</dbReference>
<evidence type="ECO:0000256" key="4">
    <source>
        <dbReference type="RuleBase" id="RU369062"/>
    </source>
</evidence>
<dbReference type="Gene3D" id="3.40.50.300">
    <property type="entry name" value="P-loop containing nucleotide triphosphate hydrolases"/>
    <property type="match status" value="1"/>
</dbReference>
<dbReference type="EMBL" id="VBUF01000001">
    <property type="protein sequence ID" value="TLS73014.1"/>
    <property type="molecule type" value="Genomic_DNA"/>
</dbReference>
<evidence type="ECO:0000313" key="9">
    <source>
        <dbReference type="Proteomes" id="UP000308001"/>
    </source>
</evidence>
<dbReference type="EC" id="2.7.4.-" evidence="4"/>
<dbReference type="EMBL" id="LCUJ01000002">
    <property type="protein sequence ID" value="OCL99635.1"/>
    <property type="molecule type" value="Genomic_DNA"/>
</dbReference>